<sequence>MTQATQTIQKQLADLFEQARAGVRLKKATAPPQCVVETRGVRGAKLPKAEWLKSLTEDEVKAFADWSGMGFDPIREVQKIGIKRARFRGMKERWLNDAKLIEKALKRSAILDKEAYRGLSFASREDALKFAKKASSTTRPMKFNSLTSWSRDFDIAEDFARPEQRGFGVVLNTVNTRTGVDIAGVAKEYVGEAEVLFSKAARFKYVDQEWAGKVLHIFIEEI</sequence>
<evidence type="ECO:0008006" key="2">
    <source>
        <dbReference type="Google" id="ProtNLM"/>
    </source>
</evidence>
<organism evidence="1">
    <name type="scientific">marine sediment metagenome</name>
    <dbReference type="NCBI Taxonomy" id="412755"/>
    <lineage>
        <taxon>unclassified sequences</taxon>
        <taxon>metagenomes</taxon>
        <taxon>ecological metagenomes</taxon>
    </lineage>
</organism>
<comment type="caution">
    <text evidence="1">The sequence shown here is derived from an EMBL/GenBank/DDBJ whole genome shotgun (WGS) entry which is preliminary data.</text>
</comment>
<dbReference type="PROSITE" id="PS51996">
    <property type="entry name" value="TR_MART"/>
    <property type="match status" value="1"/>
</dbReference>
<reference evidence="1" key="1">
    <citation type="journal article" date="2015" name="Nature">
        <title>Complex archaea that bridge the gap between prokaryotes and eukaryotes.</title>
        <authorList>
            <person name="Spang A."/>
            <person name="Saw J.H."/>
            <person name="Jorgensen S.L."/>
            <person name="Zaremba-Niedzwiedzka K."/>
            <person name="Martijn J."/>
            <person name="Lind A.E."/>
            <person name="van Eijk R."/>
            <person name="Schleper C."/>
            <person name="Guy L."/>
            <person name="Ettema T.J."/>
        </authorList>
    </citation>
    <scope>NUCLEOTIDE SEQUENCE</scope>
</reference>
<accession>A0A0F9WU06</accession>
<dbReference type="Gene3D" id="3.90.176.10">
    <property type="entry name" value="Toxin ADP-ribosyltransferase, Chain A, domain 1"/>
    <property type="match status" value="1"/>
</dbReference>
<evidence type="ECO:0000313" key="1">
    <source>
        <dbReference type="EMBL" id="KKN89786.1"/>
    </source>
</evidence>
<name>A0A0F9WU06_9ZZZZ</name>
<dbReference type="AlphaFoldDB" id="A0A0F9WU06"/>
<protein>
    <recommendedName>
        <fullName evidence="2">ADP ribosyltransferase domain-containing protein</fullName>
    </recommendedName>
</protein>
<dbReference type="SUPFAM" id="SSF56399">
    <property type="entry name" value="ADP-ribosylation"/>
    <property type="match status" value="1"/>
</dbReference>
<dbReference type="EMBL" id="LAZR01000116">
    <property type="protein sequence ID" value="KKN89786.1"/>
    <property type="molecule type" value="Genomic_DNA"/>
</dbReference>
<proteinExistence type="predicted"/>
<gene>
    <name evidence="1" type="ORF">LCGC14_0236340</name>
</gene>